<dbReference type="PANTHER" id="PTHR42637:SF1">
    <property type="entry name" value="TRNA 2-(METHYLSULFANYL)-N(6)-ISOPENTENYLADENOSINE(37) HYDROXYLASE"/>
    <property type="match status" value="1"/>
</dbReference>
<sequence length="205" mass="23550">MDISAVHQFLHCPTPKAWLDAALENLDILLIDHARCEKKAASTALSLMFKFPERSALLHKLSRLAREELRHFEQVFDLMNERGVKYQHLSASRYAAEMRAPVKLGNEATLPDVLIIGAYIEARSCERFAALAPVIEPHDPELAKYYRFLLKSESRHFLDYLELAREYAPQPIDDRIQYFGELEAKLISEPDEVFRFHSGIPKQAA</sequence>
<evidence type="ECO:0000313" key="2">
    <source>
        <dbReference type="Proteomes" id="UP001239782"/>
    </source>
</evidence>
<protein>
    <submittedName>
        <fullName evidence="1">tRNA-(Ms[2]io[6]A)-hydroxylase</fullName>
    </submittedName>
</protein>
<dbReference type="Proteomes" id="UP001239782">
    <property type="component" value="Chromosome"/>
</dbReference>
<dbReference type="KEGG" id="plei:Q9312_00765"/>
<dbReference type="PANTHER" id="PTHR42637">
    <property type="entry name" value="TRNA-(MS[2]IO[6]A)-HYDROXYLASE"/>
    <property type="match status" value="1"/>
</dbReference>
<dbReference type="InterPro" id="IPR009078">
    <property type="entry name" value="Ferritin-like_SF"/>
</dbReference>
<dbReference type="Gene3D" id="1.20.1260.10">
    <property type="match status" value="1"/>
</dbReference>
<gene>
    <name evidence="1" type="ORF">Q9312_00765</name>
</gene>
<reference evidence="1 2" key="1">
    <citation type="submission" date="2023-08" db="EMBL/GenBank/DDBJ databases">
        <title>Pleionea litopenaei sp. nov., isolated from stomach of juvenile Litopenaeus vannamei.</title>
        <authorList>
            <person name="Rho A.M."/>
            <person name="Hwang C.Y."/>
        </authorList>
    </citation>
    <scope>NUCLEOTIDE SEQUENCE [LARGE SCALE GENOMIC DNA]</scope>
    <source>
        <strain evidence="1 2">HL-JVS1</strain>
    </source>
</reference>
<proteinExistence type="predicted"/>
<name>A0AA51RTS6_9GAMM</name>
<dbReference type="GO" id="GO:0006400">
    <property type="term" value="P:tRNA modification"/>
    <property type="evidence" value="ECO:0007669"/>
    <property type="project" value="InterPro"/>
</dbReference>
<dbReference type="PIRSF" id="PIRSF020736">
    <property type="entry name" value="MiaE"/>
    <property type="match status" value="1"/>
</dbReference>
<dbReference type="InterPro" id="IPR010386">
    <property type="entry name" value="tRNA-Hydrxlase_MiaE"/>
</dbReference>
<dbReference type="GO" id="GO:0045301">
    <property type="term" value="F:tRNA 2-(methylsulfanyl)-N(6)-isopentenyladenosine(37) hydroxylase activity"/>
    <property type="evidence" value="ECO:0007669"/>
    <property type="project" value="InterPro"/>
</dbReference>
<keyword evidence="2" id="KW-1185">Reference proteome</keyword>
<organism evidence="1 2">
    <name type="scientific">Pleionea litopenaei</name>
    <dbReference type="NCBI Taxonomy" id="3070815"/>
    <lineage>
        <taxon>Bacteria</taxon>
        <taxon>Pseudomonadati</taxon>
        <taxon>Pseudomonadota</taxon>
        <taxon>Gammaproteobacteria</taxon>
        <taxon>Oceanospirillales</taxon>
        <taxon>Pleioneaceae</taxon>
        <taxon>Pleionea</taxon>
    </lineage>
</organism>
<dbReference type="RefSeq" id="WP_309202620.1">
    <property type="nucleotide sequence ID" value="NZ_CP133548.1"/>
</dbReference>
<dbReference type="AlphaFoldDB" id="A0AA51RTS6"/>
<accession>A0AA51RTS6</accession>
<dbReference type="EMBL" id="CP133548">
    <property type="protein sequence ID" value="WMS87477.1"/>
    <property type="molecule type" value="Genomic_DNA"/>
</dbReference>
<dbReference type="Pfam" id="PF06175">
    <property type="entry name" value="MiaE"/>
    <property type="match status" value="1"/>
</dbReference>
<dbReference type="InterPro" id="IPR012347">
    <property type="entry name" value="Ferritin-like"/>
</dbReference>
<evidence type="ECO:0000313" key="1">
    <source>
        <dbReference type="EMBL" id="WMS87477.1"/>
    </source>
</evidence>
<dbReference type="SUPFAM" id="SSF47240">
    <property type="entry name" value="Ferritin-like"/>
    <property type="match status" value="1"/>
</dbReference>
<dbReference type="CDD" id="cd07910">
    <property type="entry name" value="MiaE"/>
    <property type="match status" value="1"/>
</dbReference>